<dbReference type="EMBL" id="KL197728">
    <property type="protein sequence ID" value="KDQ54613.1"/>
    <property type="molecule type" value="Genomic_DNA"/>
</dbReference>
<feature type="transmembrane region" description="Helical" evidence="2">
    <location>
        <begin position="109"/>
        <end position="129"/>
    </location>
</feature>
<dbReference type="InParanoid" id="A0A067PI71"/>
<protein>
    <submittedName>
        <fullName evidence="3">Uncharacterized protein</fullName>
    </submittedName>
</protein>
<keyword evidence="2" id="KW-0472">Membrane</keyword>
<gene>
    <name evidence="3" type="ORF">JAAARDRAFT_38294</name>
</gene>
<name>A0A067PI71_9AGAM</name>
<organism evidence="3 4">
    <name type="scientific">Jaapia argillacea MUCL 33604</name>
    <dbReference type="NCBI Taxonomy" id="933084"/>
    <lineage>
        <taxon>Eukaryota</taxon>
        <taxon>Fungi</taxon>
        <taxon>Dikarya</taxon>
        <taxon>Basidiomycota</taxon>
        <taxon>Agaricomycotina</taxon>
        <taxon>Agaricomycetes</taxon>
        <taxon>Agaricomycetidae</taxon>
        <taxon>Jaapiales</taxon>
        <taxon>Jaapiaceae</taxon>
        <taxon>Jaapia</taxon>
    </lineage>
</organism>
<keyword evidence="4" id="KW-1185">Reference proteome</keyword>
<proteinExistence type="predicted"/>
<evidence type="ECO:0000313" key="4">
    <source>
        <dbReference type="Proteomes" id="UP000027265"/>
    </source>
</evidence>
<feature type="compositionally biased region" description="Low complexity" evidence="1">
    <location>
        <begin position="148"/>
        <end position="178"/>
    </location>
</feature>
<keyword evidence="2" id="KW-1133">Transmembrane helix</keyword>
<evidence type="ECO:0000256" key="2">
    <source>
        <dbReference type="SAM" id="Phobius"/>
    </source>
</evidence>
<feature type="region of interest" description="Disordered" evidence="1">
    <location>
        <begin position="138"/>
        <end position="243"/>
    </location>
</feature>
<reference evidence="4" key="1">
    <citation type="journal article" date="2014" name="Proc. Natl. Acad. Sci. U.S.A.">
        <title>Extensive sampling of basidiomycete genomes demonstrates inadequacy of the white-rot/brown-rot paradigm for wood decay fungi.</title>
        <authorList>
            <person name="Riley R."/>
            <person name="Salamov A.A."/>
            <person name="Brown D.W."/>
            <person name="Nagy L.G."/>
            <person name="Floudas D."/>
            <person name="Held B.W."/>
            <person name="Levasseur A."/>
            <person name="Lombard V."/>
            <person name="Morin E."/>
            <person name="Otillar R."/>
            <person name="Lindquist E.A."/>
            <person name="Sun H."/>
            <person name="LaButti K.M."/>
            <person name="Schmutz J."/>
            <person name="Jabbour D."/>
            <person name="Luo H."/>
            <person name="Baker S.E."/>
            <person name="Pisabarro A.G."/>
            <person name="Walton J.D."/>
            <person name="Blanchette R.A."/>
            <person name="Henrissat B."/>
            <person name="Martin F."/>
            <person name="Cullen D."/>
            <person name="Hibbett D.S."/>
            <person name="Grigoriev I.V."/>
        </authorList>
    </citation>
    <scope>NUCLEOTIDE SEQUENCE [LARGE SCALE GENOMIC DNA]</scope>
    <source>
        <strain evidence="4">MUCL 33604</strain>
    </source>
</reference>
<dbReference type="HOGENOM" id="CLU_1142731_0_0_1"/>
<sequence length="243" mass="24910">MYHSNGRDGGYDESLLVNAPATSRAERQVGYDIDILEEPVTQVGRNNSVYRPPILHPLISHSESGPFAGIGDGNQDTPTGSFFKERFTPSPHRSTPPSSSRSRKGRSRLILLVVLVGVVIIAAVVGGVVGSRKHHTSDIASIVPGPSNPTSSGTSSSSAVSQMANSVVGQSTTQTGTQAPKATNSGNTPSDGSTYSTSASTSSPPVFPSTSHPSSGSSTTPPGGLESQTYATPSSSASLTQVS</sequence>
<feature type="compositionally biased region" description="Polar residues" evidence="1">
    <location>
        <begin position="226"/>
        <end position="243"/>
    </location>
</feature>
<dbReference type="OrthoDB" id="3268868at2759"/>
<evidence type="ECO:0000256" key="1">
    <source>
        <dbReference type="SAM" id="MobiDB-lite"/>
    </source>
</evidence>
<accession>A0A067PI71</accession>
<dbReference type="Proteomes" id="UP000027265">
    <property type="component" value="Unassembled WGS sequence"/>
</dbReference>
<feature type="compositionally biased region" description="Low complexity" evidence="1">
    <location>
        <begin position="89"/>
        <end position="100"/>
    </location>
</feature>
<evidence type="ECO:0000313" key="3">
    <source>
        <dbReference type="EMBL" id="KDQ54613.1"/>
    </source>
</evidence>
<dbReference type="AlphaFoldDB" id="A0A067PI71"/>
<keyword evidence="2" id="KW-0812">Transmembrane</keyword>
<feature type="region of interest" description="Disordered" evidence="1">
    <location>
        <begin position="65"/>
        <end position="104"/>
    </location>
</feature>
<feature type="compositionally biased region" description="Low complexity" evidence="1">
    <location>
        <begin position="189"/>
        <end position="224"/>
    </location>
</feature>